<evidence type="ECO:0000256" key="1">
    <source>
        <dbReference type="SAM" id="SignalP"/>
    </source>
</evidence>
<evidence type="ECO:0000313" key="3">
    <source>
        <dbReference type="EMBL" id="QGL49871.1"/>
    </source>
</evidence>
<dbReference type="AlphaFoldDB" id="A0AAJ2ZKS0"/>
<dbReference type="EMBL" id="JAAHBZ010000021">
    <property type="protein sequence ID" value="NES31782.1"/>
    <property type="molecule type" value="Genomic_DNA"/>
</dbReference>
<name>A0AAJ2ZKS0_9ACTN</name>
<keyword evidence="4" id="KW-1185">Reference proteome</keyword>
<feature type="chain" id="PRO_5042604717" description="Peptidase inhibitor family I36 protein" evidence="1">
    <location>
        <begin position="30"/>
        <end position="123"/>
    </location>
</feature>
<feature type="signal peptide" evidence="1">
    <location>
        <begin position="1"/>
        <end position="29"/>
    </location>
</feature>
<reference evidence="2 5" key="2">
    <citation type="submission" date="2020-02" db="EMBL/GenBank/DDBJ databases">
        <title>WGS of Micromonospora spp. isolated from hot spring.</title>
        <authorList>
            <person name="Thawai C."/>
        </authorList>
    </citation>
    <scope>NUCLEOTIDE SEQUENCE [LARGE SCALE GENOMIC DNA]</scope>
    <source>
        <strain evidence="2 5">TMS7</strain>
    </source>
</reference>
<evidence type="ECO:0000313" key="2">
    <source>
        <dbReference type="EMBL" id="NES31782.1"/>
    </source>
</evidence>
<evidence type="ECO:0000313" key="5">
    <source>
        <dbReference type="Proteomes" id="UP000477779"/>
    </source>
</evidence>
<dbReference type="RefSeq" id="WP_154229055.1">
    <property type="nucleotide sequence ID" value="NZ_CP045309.1"/>
</dbReference>
<keyword evidence="1" id="KW-0732">Signal</keyword>
<gene>
    <name evidence="2" type="ORF">G3561_30030</name>
    <name evidence="3" type="ORF">GCE86_24280</name>
</gene>
<dbReference type="Proteomes" id="UP000477779">
    <property type="component" value="Unassembled WGS sequence"/>
</dbReference>
<proteinExistence type="predicted"/>
<protein>
    <recommendedName>
        <fullName evidence="6">Peptidase inhibitor family I36 protein</fullName>
    </recommendedName>
</protein>
<dbReference type="EMBL" id="CP045309">
    <property type="protein sequence ID" value="QGL49871.1"/>
    <property type="molecule type" value="Genomic_DNA"/>
</dbReference>
<dbReference type="PROSITE" id="PS51257">
    <property type="entry name" value="PROKAR_LIPOPROTEIN"/>
    <property type="match status" value="1"/>
</dbReference>
<sequence>METKRVSALGGALALGVGLAFAPASPASASSMYGCVYPRVCFYLTEANFWNSSPTAAYQDVTSTWQTLSSRAKGAKYIVNTRNDDVIHLHYTNGQTNCLESNSIAYETSRIVDKVRISSASSC</sequence>
<dbReference type="Proteomes" id="UP000402241">
    <property type="component" value="Chromosome"/>
</dbReference>
<evidence type="ECO:0008006" key="6">
    <source>
        <dbReference type="Google" id="ProtNLM"/>
    </source>
</evidence>
<reference evidence="3 4" key="1">
    <citation type="submission" date="2019-10" db="EMBL/GenBank/DDBJ databases">
        <title>Genome Sequence of Micromonospora terminaliae DSM 101760.</title>
        <authorList>
            <person name="Guo L."/>
        </authorList>
    </citation>
    <scope>NUCLEOTIDE SEQUENCE [LARGE SCALE GENOMIC DNA]</scope>
    <source>
        <strain evidence="3 4">DSM 101760</strain>
    </source>
</reference>
<accession>A0AAJ2ZKS0</accession>
<organism evidence="2 5">
    <name type="scientific">Micromonospora terminaliae</name>
    <dbReference type="NCBI Taxonomy" id="1914461"/>
    <lineage>
        <taxon>Bacteria</taxon>
        <taxon>Bacillati</taxon>
        <taxon>Actinomycetota</taxon>
        <taxon>Actinomycetes</taxon>
        <taxon>Micromonosporales</taxon>
        <taxon>Micromonosporaceae</taxon>
        <taxon>Micromonospora</taxon>
    </lineage>
</organism>
<evidence type="ECO:0000313" key="4">
    <source>
        <dbReference type="Proteomes" id="UP000402241"/>
    </source>
</evidence>